<dbReference type="GO" id="GO:0004523">
    <property type="term" value="F:RNA-DNA hybrid ribonuclease activity"/>
    <property type="evidence" value="ECO:0007669"/>
    <property type="project" value="UniProtKB-EC"/>
</dbReference>
<protein>
    <recommendedName>
        <fullName evidence="2">ribonuclease H</fullName>
        <ecNumber evidence="2">3.1.26.4</ecNumber>
    </recommendedName>
</protein>
<dbReference type="PANTHER" id="PTHR37984">
    <property type="entry name" value="PROTEIN CBG26694"/>
    <property type="match status" value="1"/>
</dbReference>
<dbReference type="InterPro" id="IPR043128">
    <property type="entry name" value="Rev_trsase/Diguanyl_cyclase"/>
</dbReference>
<dbReference type="PANTHER" id="PTHR37984:SF14">
    <property type="entry name" value="RIBONUCLEASE H"/>
    <property type="match status" value="1"/>
</dbReference>
<evidence type="ECO:0000313" key="5">
    <source>
        <dbReference type="EMBL" id="KAK0149578.1"/>
    </source>
</evidence>
<accession>A0AA47MZH9</accession>
<dbReference type="InterPro" id="IPR000477">
    <property type="entry name" value="RT_dom"/>
</dbReference>
<dbReference type="EMBL" id="JAOPHQ010001734">
    <property type="protein sequence ID" value="KAK0149578.1"/>
    <property type="molecule type" value="Genomic_DNA"/>
</dbReference>
<comment type="caution">
    <text evidence="5">The sequence shown here is derived from an EMBL/GenBank/DDBJ whole genome shotgun (WGS) entry which is preliminary data.</text>
</comment>
<dbReference type="SUPFAM" id="SSF56672">
    <property type="entry name" value="DNA/RNA polymerases"/>
    <property type="match status" value="1"/>
</dbReference>
<dbReference type="CDD" id="cd01647">
    <property type="entry name" value="RT_LTR"/>
    <property type="match status" value="1"/>
</dbReference>
<sequence length="283" mass="31217">MEHSPSLAVNKGNAHHPEAKQQHYRGEANMTAQIILEVSQGSSCTVRHSPQGGGGASAFGKTNVFPPKLTGVTGLQQLCKKNCAVRIFCDFKVTVNPVLHAHQYPLLLLEDIFASMARGERFSKIDFDQAYLHMEMGEAPRKYLTMNTTKGLYQYNRLVFGISSGPAIWQRAMDQVLQGIPGTQCRVDDDTHQANLQAMLSRLEEYGLRANKSKCQLFNDSIEFCVCCNWASNGSGQKTVNETAKQLITSEEVLRLFDPSLPLCLACATSLYGIGAILSHKMT</sequence>
<dbReference type="Pfam" id="PF00078">
    <property type="entry name" value="RVT_1"/>
    <property type="match status" value="1"/>
</dbReference>
<dbReference type="Gene3D" id="3.10.10.10">
    <property type="entry name" value="HIV Type 1 Reverse Transcriptase, subunit A, domain 1"/>
    <property type="match status" value="1"/>
</dbReference>
<keyword evidence="6" id="KW-1185">Reference proteome</keyword>
<feature type="region of interest" description="Disordered" evidence="3">
    <location>
        <begin position="1"/>
        <end position="21"/>
    </location>
</feature>
<dbReference type="InterPro" id="IPR043502">
    <property type="entry name" value="DNA/RNA_pol_sf"/>
</dbReference>
<evidence type="ECO:0000256" key="3">
    <source>
        <dbReference type="SAM" id="MobiDB-lite"/>
    </source>
</evidence>
<evidence type="ECO:0000256" key="2">
    <source>
        <dbReference type="ARBA" id="ARBA00012180"/>
    </source>
</evidence>
<dbReference type="InterPro" id="IPR050951">
    <property type="entry name" value="Retrovirus_Pol_polyprotein"/>
</dbReference>
<organism evidence="5 6">
    <name type="scientific">Merluccius polli</name>
    <name type="common">Benguela hake</name>
    <name type="synonym">Merluccius cadenati</name>
    <dbReference type="NCBI Taxonomy" id="89951"/>
    <lineage>
        <taxon>Eukaryota</taxon>
        <taxon>Metazoa</taxon>
        <taxon>Chordata</taxon>
        <taxon>Craniata</taxon>
        <taxon>Vertebrata</taxon>
        <taxon>Euteleostomi</taxon>
        <taxon>Actinopterygii</taxon>
        <taxon>Neopterygii</taxon>
        <taxon>Teleostei</taxon>
        <taxon>Neoteleostei</taxon>
        <taxon>Acanthomorphata</taxon>
        <taxon>Zeiogadaria</taxon>
        <taxon>Gadariae</taxon>
        <taxon>Gadiformes</taxon>
        <taxon>Gadoidei</taxon>
        <taxon>Merlucciidae</taxon>
        <taxon>Merluccius</taxon>
    </lineage>
</organism>
<proteinExistence type="inferred from homology"/>
<feature type="domain" description="Reverse transcriptase" evidence="4">
    <location>
        <begin position="110"/>
        <end position="224"/>
    </location>
</feature>
<dbReference type="Proteomes" id="UP001174136">
    <property type="component" value="Unassembled WGS sequence"/>
</dbReference>
<evidence type="ECO:0000256" key="1">
    <source>
        <dbReference type="ARBA" id="ARBA00010879"/>
    </source>
</evidence>
<dbReference type="AlphaFoldDB" id="A0AA47MZH9"/>
<dbReference type="EC" id="3.1.26.4" evidence="2"/>
<gene>
    <name evidence="5" type="ORF">N1851_009678</name>
</gene>
<evidence type="ECO:0000259" key="4">
    <source>
        <dbReference type="Pfam" id="PF00078"/>
    </source>
</evidence>
<evidence type="ECO:0000313" key="6">
    <source>
        <dbReference type="Proteomes" id="UP001174136"/>
    </source>
</evidence>
<dbReference type="Gene3D" id="3.30.70.270">
    <property type="match status" value="1"/>
</dbReference>
<reference evidence="5" key="1">
    <citation type="journal article" date="2023" name="Front. Mar. Sci.">
        <title>A new Merluccius polli reference genome to investigate the effects of global change in West African waters.</title>
        <authorList>
            <person name="Mateo J.L."/>
            <person name="Blanco-Fernandez C."/>
            <person name="Garcia-Vazquez E."/>
            <person name="Machado-Schiaffino G."/>
        </authorList>
    </citation>
    <scope>NUCLEOTIDE SEQUENCE</scope>
    <source>
        <strain evidence="5">C29</strain>
        <tissue evidence="5">Fin</tissue>
    </source>
</reference>
<comment type="similarity">
    <text evidence="1">Belongs to the beta type-B retroviral polymerase family. HERV class-II K(HML-2) pol subfamily.</text>
</comment>
<name>A0AA47MZH9_MERPO</name>